<evidence type="ECO:0000313" key="1">
    <source>
        <dbReference type="EMBL" id="JAD41980.1"/>
    </source>
</evidence>
<sequence>MTQTSALTKPDPSISFIPSVGTSEVKYSQLHDLILLIPQLCSLFTKH</sequence>
<accession>A0A0A8ZYZ4</accession>
<dbReference type="EMBL" id="GBRH01255915">
    <property type="protein sequence ID" value="JAD41980.1"/>
    <property type="molecule type" value="Transcribed_RNA"/>
</dbReference>
<dbReference type="AlphaFoldDB" id="A0A0A8ZYZ4"/>
<proteinExistence type="predicted"/>
<reference evidence="1" key="1">
    <citation type="submission" date="2014-09" db="EMBL/GenBank/DDBJ databases">
        <authorList>
            <person name="Magalhaes I.L.F."/>
            <person name="Oliveira U."/>
            <person name="Santos F.R."/>
            <person name="Vidigal T.H.D.A."/>
            <person name="Brescovit A.D."/>
            <person name="Santos A.J."/>
        </authorList>
    </citation>
    <scope>NUCLEOTIDE SEQUENCE</scope>
    <source>
        <tissue evidence="1">Shoot tissue taken approximately 20 cm above the soil surface</tissue>
    </source>
</reference>
<name>A0A0A8ZYZ4_ARUDO</name>
<organism evidence="1">
    <name type="scientific">Arundo donax</name>
    <name type="common">Giant reed</name>
    <name type="synonym">Donax arundinaceus</name>
    <dbReference type="NCBI Taxonomy" id="35708"/>
    <lineage>
        <taxon>Eukaryota</taxon>
        <taxon>Viridiplantae</taxon>
        <taxon>Streptophyta</taxon>
        <taxon>Embryophyta</taxon>
        <taxon>Tracheophyta</taxon>
        <taxon>Spermatophyta</taxon>
        <taxon>Magnoliopsida</taxon>
        <taxon>Liliopsida</taxon>
        <taxon>Poales</taxon>
        <taxon>Poaceae</taxon>
        <taxon>PACMAD clade</taxon>
        <taxon>Arundinoideae</taxon>
        <taxon>Arundineae</taxon>
        <taxon>Arundo</taxon>
    </lineage>
</organism>
<reference evidence="1" key="2">
    <citation type="journal article" date="2015" name="Data Brief">
        <title>Shoot transcriptome of the giant reed, Arundo donax.</title>
        <authorList>
            <person name="Barrero R.A."/>
            <person name="Guerrero F.D."/>
            <person name="Moolhuijzen P."/>
            <person name="Goolsby J.A."/>
            <person name="Tidwell J."/>
            <person name="Bellgard S.E."/>
            <person name="Bellgard M.I."/>
        </authorList>
    </citation>
    <scope>NUCLEOTIDE SEQUENCE</scope>
    <source>
        <tissue evidence="1">Shoot tissue taken approximately 20 cm above the soil surface</tissue>
    </source>
</reference>
<protein>
    <submittedName>
        <fullName evidence="1">Uncharacterized protein</fullName>
    </submittedName>
</protein>